<feature type="compositionally biased region" description="Basic and acidic residues" evidence="1">
    <location>
        <begin position="261"/>
        <end position="270"/>
    </location>
</feature>
<evidence type="ECO:0000256" key="1">
    <source>
        <dbReference type="SAM" id="MobiDB-lite"/>
    </source>
</evidence>
<evidence type="ECO:0000256" key="2">
    <source>
        <dbReference type="SAM" id="Phobius"/>
    </source>
</evidence>
<protein>
    <recommendedName>
        <fullName evidence="4">Bestrophin homolog</fullName>
    </recommendedName>
</protein>
<evidence type="ECO:0000313" key="3">
    <source>
        <dbReference type="EMBL" id="CAE2218924.1"/>
    </source>
</evidence>
<organism evidence="3">
    <name type="scientific">Prymnesium polylepis</name>
    <dbReference type="NCBI Taxonomy" id="72548"/>
    <lineage>
        <taxon>Eukaryota</taxon>
        <taxon>Haptista</taxon>
        <taxon>Haptophyta</taxon>
        <taxon>Prymnesiophyceae</taxon>
        <taxon>Prymnesiales</taxon>
        <taxon>Prymnesiaceae</taxon>
        <taxon>Prymnesium</taxon>
    </lineage>
</organism>
<feature type="transmembrane region" description="Helical" evidence="2">
    <location>
        <begin position="190"/>
        <end position="209"/>
    </location>
</feature>
<keyword evidence="2" id="KW-0812">Transmembrane</keyword>
<proteinExistence type="predicted"/>
<dbReference type="AlphaFoldDB" id="A0A7S4I5M3"/>
<keyword evidence="2" id="KW-1133">Transmembrane helix</keyword>
<gene>
    <name evidence="3" type="ORF">CPOL0286_LOCUS8434</name>
</gene>
<accession>A0A7S4I5M3</accession>
<dbReference type="EMBL" id="HBKO01018545">
    <property type="protein sequence ID" value="CAE2218924.1"/>
    <property type="molecule type" value="Transcribed_RNA"/>
</dbReference>
<name>A0A7S4I5M3_9EUKA</name>
<evidence type="ECO:0008006" key="4">
    <source>
        <dbReference type="Google" id="ProtNLM"/>
    </source>
</evidence>
<keyword evidence="2" id="KW-0472">Membrane</keyword>
<feature type="transmembrane region" description="Helical" evidence="2">
    <location>
        <begin position="164"/>
        <end position="184"/>
    </location>
</feature>
<reference evidence="3" key="1">
    <citation type="submission" date="2021-01" db="EMBL/GenBank/DDBJ databases">
        <authorList>
            <person name="Corre E."/>
            <person name="Pelletier E."/>
            <person name="Niang G."/>
            <person name="Scheremetjew M."/>
            <person name="Finn R."/>
            <person name="Kale V."/>
            <person name="Holt S."/>
            <person name="Cochrane G."/>
            <person name="Meng A."/>
            <person name="Brown T."/>
            <person name="Cohen L."/>
        </authorList>
    </citation>
    <scope>NUCLEOTIDE SEQUENCE</scope>
    <source>
        <strain evidence="3">UIO037</strain>
    </source>
</reference>
<sequence>MNNIVGRWQRFVTHGWNLQGSILTLGMAVGAVVPADADEAAYKLVYKVYRLLNAAHALNYRPLASVTLAKMMLDPGFVDLGLLTTEEARLLEPHADTRTAKFIVLTWIARDLTRVDNVKLLRLEPGSRGQVLGNFIPKIREGMNDFDNTFVPIEPTQWSMLMTWLVNILVLCVIVGSPFRFFTLDSPGCFQVQTTVTVLLLSLSFWAALAMCDELEDPFDEGMDSVNVDGMLSYTNVALYSAMRAPFDQPKEPEEVEAVDEDNRQKAGCD</sequence>
<feature type="region of interest" description="Disordered" evidence="1">
    <location>
        <begin position="248"/>
        <end position="270"/>
    </location>
</feature>